<dbReference type="InterPro" id="IPR029063">
    <property type="entry name" value="SAM-dependent_MTases_sf"/>
</dbReference>
<dbReference type="Gene3D" id="3.40.50.150">
    <property type="entry name" value="Vaccinia Virus protein VP39"/>
    <property type="match status" value="1"/>
</dbReference>
<evidence type="ECO:0000313" key="9">
    <source>
        <dbReference type="EMBL" id="RIH89061.1"/>
    </source>
</evidence>
<dbReference type="EMBL" id="QXDL01000022">
    <property type="protein sequence ID" value="RIH89061.1"/>
    <property type="molecule type" value="Genomic_DNA"/>
</dbReference>
<dbReference type="Pfam" id="PF17785">
    <property type="entry name" value="PUA_3"/>
    <property type="match status" value="1"/>
</dbReference>
<proteinExistence type="inferred from homology"/>
<keyword evidence="2" id="KW-0963">Cytoplasm</keyword>
<dbReference type="SUPFAM" id="SSF53335">
    <property type="entry name" value="S-adenosyl-L-methionine-dependent methyltransferases"/>
    <property type="match status" value="1"/>
</dbReference>
<dbReference type="PANTHER" id="PTHR42873">
    <property type="entry name" value="RIBOSOMAL RNA LARGE SUBUNIT METHYLTRANSFERASE"/>
    <property type="match status" value="1"/>
</dbReference>
<dbReference type="InterPro" id="IPR036974">
    <property type="entry name" value="PUA_sf"/>
</dbReference>
<dbReference type="Pfam" id="PF10672">
    <property type="entry name" value="Methyltrans_SAM"/>
    <property type="match status" value="1"/>
</dbReference>
<keyword evidence="5" id="KW-0949">S-adenosyl-L-methionine</keyword>
<keyword evidence="10" id="KW-1185">Reference proteome</keyword>
<evidence type="ECO:0000259" key="8">
    <source>
        <dbReference type="Pfam" id="PF17785"/>
    </source>
</evidence>
<organism evidence="9 10">
    <name type="scientific">Calidithermus terrae</name>
    <dbReference type="NCBI Taxonomy" id="1408545"/>
    <lineage>
        <taxon>Bacteria</taxon>
        <taxon>Thermotogati</taxon>
        <taxon>Deinococcota</taxon>
        <taxon>Deinococci</taxon>
        <taxon>Thermales</taxon>
        <taxon>Thermaceae</taxon>
        <taxon>Calidithermus</taxon>
    </lineage>
</organism>
<dbReference type="InterPro" id="IPR019614">
    <property type="entry name" value="SAM-dep_methyl-trfase"/>
</dbReference>
<dbReference type="CDD" id="cd02440">
    <property type="entry name" value="AdoMet_MTases"/>
    <property type="match status" value="1"/>
</dbReference>
<dbReference type="Gene3D" id="3.30.750.80">
    <property type="entry name" value="RNA methyltransferase domain (HRMD) like"/>
    <property type="match status" value="1"/>
</dbReference>
<dbReference type="GO" id="GO:0005737">
    <property type="term" value="C:cytoplasm"/>
    <property type="evidence" value="ECO:0007669"/>
    <property type="project" value="UniProtKB-SubCell"/>
</dbReference>
<evidence type="ECO:0000256" key="2">
    <source>
        <dbReference type="ARBA" id="ARBA00022490"/>
    </source>
</evidence>
<dbReference type="CDD" id="cd21153">
    <property type="entry name" value="PUA_RlmI"/>
    <property type="match status" value="1"/>
</dbReference>
<name>A0A399F371_9DEIN</name>
<accession>A0A399F371</accession>
<feature type="domain" description="S-adenosylmethionine-dependent methyltransferase" evidence="7">
    <location>
        <begin position="188"/>
        <end position="368"/>
    </location>
</feature>
<keyword evidence="3 9" id="KW-0489">Methyltransferase</keyword>
<protein>
    <submittedName>
        <fullName evidence="9">Ribosomal RNA large subunit methyltransferase I</fullName>
        <ecNumber evidence="9">2.1.1.191</ecNumber>
    </submittedName>
</protein>
<dbReference type="PANTHER" id="PTHR42873:SF1">
    <property type="entry name" value="S-ADENOSYLMETHIONINE-DEPENDENT METHYLTRANSFERASE DOMAIN-CONTAINING PROTEIN"/>
    <property type="match status" value="1"/>
</dbReference>
<dbReference type="CDD" id="cd11572">
    <property type="entry name" value="RlmI_M_like"/>
    <property type="match status" value="1"/>
</dbReference>
<dbReference type="GO" id="GO:0008168">
    <property type="term" value="F:methyltransferase activity"/>
    <property type="evidence" value="ECO:0007669"/>
    <property type="project" value="UniProtKB-KW"/>
</dbReference>
<dbReference type="InterPro" id="IPR041532">
    <property type="entry name" value="RlmI-like_PUA"/>
</dbReference>
<comment type="similarity">
    <text evidence="6">Belongs to the methyltransferase superfamily. RlmI family.</text>
</comment>
<feature type="domain" description="RlmI-like PUA" evidence="8">
    <location>
        <begin position="14"/>
        <end position="71"/>
    </location>
</feature>
<gene>
    <name evidence="9" type="primary">rlmI_1</name>
    <name evidence="9" type="ORF">Mterra_00831</name>
</gene>
<evidence type="ECO:0000256" key="6">
    <source>
        <dbReference type="ARBA" id="ARBA00038091"/>
    </source>
</evidence>
<dbReference type="SUPFAM" id="SSF88697">
    <property type="entry name" value="PUA domain-like"/>
    <property type="match status" value="1"/>
</dbReference>
<dbReference type="Gene3D" id="2.30.130.10">
    <property type="entry name" value="PUA domain"/>
    <property type="match status" value="1"/>
</dbReference>
<evidence type="ECO:0000259" key="7">
    <source>
        <dbReference type="Pfam" id="PF10672"/>
    </source>
</evidence>
<dbReference type="GO" id="GO:0003723">
    <property type="term" value="F:RNA binding"/>
    <property type="evidence" value="ECO:0007669"/>
    <property type="project" value="InterPro"/>
</dbReference>
<dbReference type="AlphaFoldDB" id="A0A399F371"/>
<keyword evidence="4 9" id="KW-0808">Transferase</keyword>
<reference evidence="9 10" key="1">
    <citation type="submission" date="2018-08" db="EMBL/GenBank/DDBJ databases">
        <title>Meiothermus terrae DSM 26712 genome sequencing project.</title>
        <authorList>
            <person name="Da Costa M.S."/>
            <person name="Albuquerque L."/>
            <person name="Raposo P."/>
            <person name="Froufe H.J.C."/>
            <person name="Barroso C.S."/>
            <person name="Egas C."/>
        </authorList>
    </citation>
    <scope>NUCLEOTIDE SEQUENCE [LARGE SCALE GENOMIC DNA]</scope>
    <source>
        <strain evidence="9 10">DSM 26712</strain>
    </source>
</reference>
<dbReference type="EC" id="2.1.1.191" evidence="9"/>
<dbReference type="RefSeq" id="WP_420836689.1">
    <property type="nucleotide sequence ID" value="NZ_QXDL01000022.1"/>
</dbReference>
<evidence type="ECO:0000313" key="10">
    <source>
        <dbReference type="Proteomes" id="UP000265715"/>
    </source>
</evidence>
<sequence>MPTGLLTYTAPVKVRVSSRGASRLLARHPWVYRSDVLEGPEQAGLYPVYGPKGLLAWAAWNPASEIAVRAFRYRPTDDAERSLLDNLERALALRKASVEAEPGGGFRLVHAEGDGLPALVLDYYAGHVVLQSGSAALEPLLPRVVERLIERLPVQSVLARNDQRTRTLEGLGLEVRPLFGSVPEGVWVQEGPVQYRVDLLSGQKTGAFLDQRDNRLRLRGFGGERALDVFSYHGSFALHLAQGFRSVTAVDSSADALARAQDNARHNGLELATVEANAFEFLRQEEKAGHKYDLIVLDPPAFAKSKRDLERAYAAYKEVNLRAIKLLREGGILATASCSHHLTEPLFYEVLAEAAADAHRSLRVLERRGQGWDHPILLGVPETHYLKFALLEVRD</sequence>
<dbReference type="GO" id="GO:0032259">
    <property type="term" value="P:methylation"/>
    <property type="evidence" value="ECO:0007669"/>
    <property type="project" value="UniProtKB-KW"/>
</dbReference>
<dbReference type="InterPro" id="IPR015947">
    <property type="entry name" value="PUA-like_sf"/>
</dbReference>
<comment type="caution">
    <text evidence="9">The sequence shown here is derived from an EMBL/GenBank/DDBJ whole genome shotgun (WGS) entry which is preliminary data.</text>
</comment>
<evidence type="ECO:0000256" key="5">
    <source>
        <dbReference type="ARBA" id="ARBA00022691"/>
    </source>
</evidence>
<evidence type="ECO:0000256" key="3">
    <source>
        <dbReference type="ARBA" id="ARBA00022603"/>
    </source>
</evidence>
<evidence type="ECO:0000256" key="1">
    <source>
        <dbReference type="ARBA" id="ARBA00004496"/>
    </source>
</evidence>
<evidence type="ECO:0000256" key="4">
    <source>
        <dbReference type="ARBA" id="ARBA00022679"/>
    </source>
</evidence>
<comment type="subcellular location">
    <subcellularLocation>
        <location evidence="1">Cytoplasm</location>
    </subcellularLocation>
</comment>
<dbReference type="Proteomes" id="UP000265715">
    <property type="component" value="Unassembled WGS sequence"/>
</dbReference>